<dbReference type="InterPro" id="IPR027534">
    <property type="entry name" value="Ribosomal_P1/P2"/>
</dbReference>
<dbReference type="HAMAP" id="MF_01478">
    <property type="entry name" value="Ribosomal_L12_arch"/>
    <property type="match status" value="1"/>
</dbReference>
<dbReference type="Proteomes" id="UP001211065">
    <property type="component" value="Unassembled WGS sequence"/>
</dbReference>
<evidence type="ECO:0000313" key="5">
    <source>
        <dbReference type="EMBL" id="KAJ3227741.1"/>
    </source>
</evidence>
<sequence length="119" mass="12057">MNTSEAACVYAALILHDDGVDLDATKMKTLIEAAGVDIESIWPTLFAKALDGKNLNDMLMNVGAGGAAPAAAGGAPAAGGAAAAAEVKEEVKEEEEDSDEGGFGVRIVKKLSQLVGVKL</sequence>
<dbReference type="GO" id="GO:0030295">
    <property type="term" value="F:protein kinase activator activity"/>
    <property type="evidence" value="ECO:0007669"/>
    <property type="project" value="TreeGrafter"/>
</dbReference>
<comment type="similarity">
    <text evidence="1">Belongs to the eukaryotic ribosomal protein P1/P2 family.</text>
</comment>
<evidence type="ECO:0000313" key="6">
    <source>
        <dbReference type="Proteomes" id="UP001211065"/>
    </source>
</evidence>
<dbReference type="Gene3D" id="1.10.10.1410">
    <property type="match status" value="1"/>
</dbReference>
<evidence type="ECO:0000256" key="4">
    <source>
        <dbReference type="SAM" id="MobiDB-lite"/>
    </source>
</evidence>
<keyword evidence="3" id="KW-0687">Ribonucleoprotein</keyword>
<dbReference type="CDD" id="cd05831">
    <property type="entry name" value="Ribosomal_P1"/>
    <property type="match status" value="1"/>
</dbReference>
<dbReference type="GO" id="GO:0022625">
    <property type="term" value="C:cytosolic large ribosomal subunit"/>
    <property type="evidence" value="ECO:0007669"/>
    <property type="project" value="TreeGrafter"/>
</dbReference>
<keyword evidence="6" id="KW-1185">Reference proteome</keyword>
<dbReference type="GO" id="GO:0043021">
    <property type="term" value="F:ribonucleoprotein complex binding"/>
    <property type="evidence" value="ECO:0007669"/>
    <property type="project" value="TreeGrafter"/>
</dbReference>
<dbReference type="GO" id="GO:0006414">
    <property type="term" value="P:translational elongation"/>
    <property type="evidence" value="ECO:0007669"/>
    <property type="project" value="InterPro"/>
</dbReference>
<evidence type="ECO:0000256" key="3">
    <source>
        <dbReference type="ARBA" id="ARBA00023274"/>
    </source>
</evidence>
<reference evidence="5" key="1">
    <citation type="submission" date="2020-05" db="EMBL/GenBank/DDBJ databases">
        <title>Phylogenomic resolution of chytrid fungi.</title>
        <authorList>
            <person name="Stajich J.E."/>
            <person name="Amses K."/>
            <person name="Simmons R."/>
            <person name="Seto K."/>
            <person name="Myers J."/>
            <person name="Bonds A."/>
            <person name="Quandt C.A."/>
            <person name="Barry K."/>
            <person name="Liu P."/>
            <person name="Grigoriev I."/>
            <person name="Longcore J.E."/>
            <person name="James T.Y."/>
        </authorList>
    </citation>
    <scope>NUCLEOTIDE SEQUENCE</scope>
    <source>
        <strain evidence="5">JEL0476</strain>
    </source>
</reference>
<dbReference type="PANTHER" id="PTHR45696:SF10">
    <property type="entry name" value="LARGE RIBOSOMAL SUBUNIT PROTEIN P1"/>
    <property type="match status" value="1"/>
</dbReference>
<dbReference type="PANTHER" id="PTHR45696">
    <property type="entry name" value="60S ACIDIC RIBOSOMAL PROTEIN P1"/>
    <property type="match status" value="1"/>
</dbReference>
<dbReference type="AlphaFoldDB" id="A0AAD5XZ39"/>
<keyword evidence="2" id="KW-0689">Ribosomal protein</keyword>
<protein>
    <submittedName>
        <fullName evidence="5">RNA-binding RNA processing protein rpp1</fullName>
    </submittedName>
</protein>
<proteinExistence type="inferred from homology"/>
<dbReference type="InterPro" id="IPR038716">
    <property type="entry name" value="P1/P2_N_sf"/>
</dbReference>
<dbReference type="FunFam" id="1.10.10.1410:FF:000001">
    <property type="entry name" value="60S acidic ribosomal protein P1"/>
    <property type="match status" value="1"/>
</dbReference>
<comment type="caution">
    <text evidence="5">The sequence shown here is derived from an EMBL/GenBank/DDBJ whole genome shotgun (WGS) entry which is preliminary data.</text>
</comment>
<dbReference type="Pfam" id="PF00428">
    <property type="entry name" value="Ribosomal_60s"/>
    <property type="match status" value="1"/>
</dbReference>
<dbReference type="GO" id="GO:0003735">
    <property type="term" value="F:structural constituent of ribosome"/>
    <property type="evidence" value="ECO:0007669"/>
    <property type="project" value="InterPro"/>
</dbReference>
<feature type="region of interest" description="Disordered" evidence="4">
    <location>
        <begin position="83"/>
        <end position="102"/>
    </location>
</feature>
<evidence type="ECO:0000256" key="1">
    <source>
        <dbReference type="ARBA" id="ARBA00005436"/>
    </source>
</evidence>
<dbReference type="EMBL" id="JADGJW010000011">
    <property type="protein sequence ID" value="KAJ3227741.1"/>
    <property type="molecule type" value="Genomic_DNA"/>
</dbReference>
<organism evidence="5 6">
    <name type="scientific">Clydaea vesicula</name>
    <dbReference type="NCBI Taxonomy" id="447962"/>
    <lineage>
        <taxon>Eukaryota</taxon>
        <taxon>Fungi</taxon>
        <taxon>Fungi incertae sedis</taxon>
        <taxon>Chytridiomycota</taxon>
        <taxon>Chytridiomycota incertae sedis</taxon>
        <taxon>Chytridiomycetes</taxon>
        <taxon>Lobulomycetales</taxon>
        <taxon>Lobulomycetaceae</taxon>
        <taxon>Clydaea</taxon>
    </lineage>
</organism>
<gene>
    <name evidence="5" type="primary">RPP1</name>
    <name evidence="5" type="ORF">HK099_000414</name>
</gene>
<dbReference type="GO" id="GO:0002181">
    <property type="term" value="P:cytoplasmic translation"/>
    <property type="evidence" value="ECO:0007669"/>
    <property type="project" value="TreeGrafter"/>
</dbReference>
<accession>A0AAD5XZ39</accession>
<evidence type="ECO:0000256" key="2">
    <source>
        <dbReference type="ARBA" id="ARBA00022980"/>
    </source>
</evidence>
<name>A0AAD5XZ39_9FUNG</name>